<dbReference type="OrthoDB" id="1117657at2"/>
<feature type="chain" id="PRO_5011630704" description="Adhesin" evidence="1">
    <location>
        <begin position="21"/>
        <end position="361"/>
    </location>
</feature>
<dbReference type="STRING" id="400055.SAMN04490243_2228"/>
<dbReference type="RefSeq" id="WP_092982652.1">
    <property type="nucleotide sequence ID" value="NZ_FOYQ01000002.1"/>
</dbReference>
<organism evidence="2 3">
    <name type="scientific">Robiginitalea myxolifaciens</name>
    <dbReference type="NCBI Taxonomy" id="400055"/>
    <lineage>
        <taxon>Bacteria</taxon>
        <taxon>Pseudomonadati</taxon>
        <taxon>Bacteroidota</taxon>
        <taxon>Flavobacteriia</taxon>
        <taxon>Flavobacteriales</taxon>
        <taxon>Flavobacteriaceae</taxon>
        <taxon>Robiginitalea</taxon>
    </lineage>
</organism>
<dbReference type="EMBL" id="FOYQ01000002">
    <property type="protein sequence ID" value="SFR49223.1"/>
    <property type="molecule type" value="Genomic_DNA"/>
</dbReference>
<protein>
    <recommendedName>
        <fullName evidence="4">Adhesin</fullName>
    </recommendedName>
</protein>
<evidence type="ECO:0008006" key="4">
    <source>
        <dbReference type="Google" id="ProtNLM"/>
    </source>
</evidence>
<feature type="signal peptide" evidence="1">
    <location>
        <begin position="1"/>
        <end position="20"/>
    </location>
</feature>
<name>A0A1I6H480_9FLAO</name>
<keyword evidence="1" id="KW-0732">Signal</keyword>
<keyword evidence="3" id="KW-1185">Reference proteome</keyword>
<evidence type="ECO:0000256" key="1">
    <source>
        <dbReference type="SAM" id="SignalP"/>
    </source>
</evidence>
<reference evidence="2 3" key="1">
    <citation type="submission" date="2016-10" db="EMBL/GenBank/DDBJ databases">
        <authorList>
            <person name="de Groot N.N."/>
        </authorList>
    </citation>
    <scope>NUCLEOTIDE SEQUENCE [LARGE SCALE GENOMIC DNA]</scope>
    <source>
        <strain evidence="2 3">DSM 21019</strain>
    </source>
</reference>
<gene>
    <name evidence="2" type="ORF">SAMN04490243_2228</name>
</gene>
<dbReference type="AlphaFoldDB" id="A0A1I6H480"/>
<dbReference type="Proteomes" id="UP000199534">
    <property type="component" value="Unassembled WGS sequence"/>
</dbReference>
<evidence type="ECO:0000313" key="2">
    <source>
        <dbReference type="EMBL" id="SFR49223.1"/>
    </source>
</evidence>
<proteinExistence type="predicted"/>
<sequence length="361" mass="40019">MKLISFKPVFLLLAFIGSMALGHANDFKGKHTKEKTIRKEFNVNSDALLKINNSYGNLVLNSWDQDKVLIVVHITTNGNNEEKVQRKLDEIDVNFEASASMVSAKTKFGDKDSWNWWGKNNNVNMQINYTISLPVKNSVHLSNDYGNITLDRVDGHAKISCDYGRLELGELRGRGNQLSFDYTSNSRIAFMNSGSIDADYSGFTIEKAGNLKINADYTNSKVEAMENLEYSADYGSIEVGEAGNVDGSGDYVNIKLGTIHGNVDISADYGTIRIDRLAADAGNVDLSTDYTGIKIGYDPGYNFDFEISTEYAGVNGKDDFTINISKEKDSERYYKGYHGKSGSGNMVRISSEYGGISFKRQ</sequence>
<evidence type="ECO:0000313" key="3">
    <source>
        <dbReference type="Proteomes" id="UP000199534"/>
    </source>
</evidence>
<accession>A0A1I6H480</accession>